<dbReference type="GeneID" id="19303062"/>
<dbReference type="RefSeq" id="XP_007871663.1">
    <property type="nucleotide sequence ID" value="XM_007873472.1"/>
</dbReference>
<evidence type="ECO:0000313" key="2">
    <source>
        <dbReference type="Proteomes" id="UP000030669"/>
    </source>
</evidence>
<dbReference type="Proteomes" id="UP000030669">
    <property type="component" value="Unassembled WGS sequence"/>
</dbReference>
<dbReference type="EMBL" id="KB469526">
    <property type="protein sequence ID" value="EPQ49881.1"/>
    <property type="molecule type" value="Genomic_DNA"/>
</dbReference>
<dbReference type="HOGENOM" id="CLU_2705036_0_0_1"/>
<evidence type="ECO:0000313" key="1">
    <source>
        <dbReference type="EMBL" id="EPQ49881.1"/>
    </source>
</evidence>
<dbReference type="OrthoDB" id="249703at2759"/>
<dbReference type="KEGG" id="gtr:GLOTRDRAFT_134499"/>
<reference evidence="1 2" key="1">
    <citation type="journal article" date="2012" name="Science">
        <title>The Paleozoic origin of enzymatic lignin decomposition reconstructed from 31 fungal genomes.</title>
        <authorList>
            <person name="Floudas D."/>
            <person name="Binder M."/>
            <person name="Riley R."/>
            <person name="Barry K."/>
            <person name="Blanchette R.A."/>
            <person name="Henrissat B."/>
            <person name="Martinez A.T."/>
            <person name="Otillar R."/>
            <person name="Spatafora J.W."/>
            <person name="Yadav J.S."/>
            <person name="Aerts A."/>
            <person name="Benoit I."/>
            <person name="Boyd A."/>
            <person name="Carlson A."/>
            <person name="Copeland A."/>
            <person name="Coutinho P.M."/>
            <person name="de Vries R.P."/>
            <person name="Ferreira P."/>
            <person name="Findley K."/>
            <person name="Foster B."/>
            <person name="Gaskell J."/>
            <person name="Glotzer D."/>
            <person name="Gorecki P."/>
            <person name="Heitman J."/>
            <person name="Hesse C."/>
            <person name="Hori C."/>
            <person name="Igarashi K."/>
            <person name="Jurgens J.A."/>
            <person name="Kallen N."/>
            <person name="Kersten P."/>
            <person name="Kohler A."/>
            <person name="Kuees U."/>
            <person name="Kumar T.K.A."/>
            <person name="Kuo A."/>
            <person name="LaButti K."/>
            <person name="Larrondo L.F."/>
            <person name="Lindquist E."/>
            <person name="Ling A."/>
            <person name="Lombard V."/>
            <person name="Lucas S."/>
            <person name="Lundell T."/>
            <person name="Martin R."/>
            <person name="McLaughlin D.J."/>
            <person name="Morgenstern I."/>
            <person name="Morin E."/>
            <person name="Murat C."/>
            <person name="Nagy L.G."/>
            <person name="Nolan M."/>
            <person name="Ohm R.A."/>
            <person name="Patyshakuliyeva A."/>
            <person name="Rokas A."/>
            <person name="Ruiz-Duenas F.J."/>
            <person name="Sabat G."/>
            <person name="Salamov A."/>
            <person name="Samejima M."/>
            <person name="Schmutz J."/>
            <person name="Slot J.C."/>
            <person name="St John F."/>
            <person name="Stenlid J."/>
            <person name="Sun H."/>
            <person name="Sun S."/>
            <person name="Syed K."/>
            <person name="Tsang A."/>
            <person name="Wiebenga A."/>
            <person name="Young D."/>
            <person name="Pisabarro A."/>
            <person name="Eastwood D.C."/>
            <person name="Martin F."/>
            <person name="Cullen D."/>
            <person name="Grigoriev I.V."/>
            <person name="Hibbett D.S."/>
        </authorList>
    </citation>
    <scope>NUCLEOTIDE SEQUENCE [LARGE SCALE GENOMIC DNA]</scope>
    <source>
        <strain evidence="1 2">ATCC 11539</strain>
    </source>
</reference>
<dbReference type="AlphaFoldDB" id="S7PPR8"/>
<sequence>MRAAEHAGTIGFRVGRSTSLNHTLADLFHLLHGSLLAPDGFTFLEHASKRPKSPLVEGHLQPARLAGRHGVPV</sequence>
<organism evidence="1 2">
    <name type="scientific">Gloeophyllum trabeum (strain ATCC 11539 / FP-39264 / Madison 617)</name>
    <name type="common">Brown rot fungus</name>
    <dbReference type="NCBI Taxonomy" id="670483"/>
    <lineage>
        <taxon>Eukaryota</taxon>
        <taxon>Fungi</taxon>
        <taxon>Dikarya</taxon>
        <taxon>Basidiomycota</taxon>
        <taxon>Agaricomycotina</taxon>
        <taxon>Agaricomycetes</taxon>
        <taxon>Gloeophyllales</taxon>
        <taxon>Gloeophyllaceae</taxon>
        <taxon>Gloeophyllum</taxon>
    </lineage>
</organism>
<gene>
    <name evidence="1" type="ORF">GLOTRDRAFT_134499</name>
</gene>
<name>S7PPR8_GLOTA</name>
<accession>S7PPR8</accession>
<keyword evidence="2" id="KW-1185">Reference proteome</keyword>
<proteinExistence type="predicted"/>
<protein>
    <submittedName>
        <fullName evidence="1">Uncharacterized protein</fullName>
    </submittedName>
</protein>